<dbReference type="EMBL" id="GBEZ01010743">
    <property type="protein sequence ID" value="JAC74973.1"/>
    <property type="molecule type" value="Transcribed_RNA"/>
</dbReference>
<name>A0A061RSM5_9CHLO</name>
<feature type="region of interest" description="Disordered" evidence="1">
    <location>
        <begin position="1"/>
        <end position="24"/>
    </location>
</feature>
<accession>A0A061RSM5</accession>
<feature type="non-terminal residue" evidence="2">
    <location>
        <position position="1"/>
    </location>
</feature>
<dbReference type="AlphaFoldDB" id="A0A061RSM5"/>
<sequence>RRGAAEGEAIGWRELSGERGPAQRVFPLPPIPLSMTPENCRPRALASGQPFCSRPSLSSSLSLSSPLSAHPPNSLPNLSLRTRSLSYLPPS</sequence>
<gene>
    <name evidence="2" type="ORF">TSPGSL018_24474</name>
</gene>
<feature type="non-terminal residue" evidence="2">
    <location>
        <position position="91"/>
    </location>
</feature>
<evidence type="ECO:0000313" key="2">
    <source>
        <dbReference type="EMBL" id="JAC74973.1"/>
    </source>
</evidence>
<organism evidence="2">
    <name type="scientific">Tetraselmis sp. GSL018</name>
    <dbReference type="NCBI Taxonomy" id="582737"/>
    <lineage>
        <taxon>Eukaryota</taxon>
        <taxon>Viridiplantae</taxon>
        <taxon>Chlorophyta</taxon>
        <taxon>core chlorophytes</taxon>
        <taxon>Chlorodendrophyceae</taxon>
        <taxon>Chlorodendrales</taxon>
        <taxon>Chlorodendraceae</taxon>
        <taxon>Tetraselmis</taxon>
    </lineage>
</organism>
<feature type="compositionally biased region" description="Low complexity" evidence="1">
    <location>
        <begin position="55"/>
        <end position="80"/>
    </location>
</feature>
<feature type="region of interest" description="Disordered" evidence="1">
    <location>
        <begin position="55"/>
        <end position="91"/>
    </location>
</feature>
<proteinExistence type="predicted"/>
<reference evidence="2" key="1">
    <citation type="submission" date="2014-05" db="EMBL/GenBank/DDBJ databases">
        <title>The transcriptome of the halophilic microalga Tetraselmis sp. GSL018 isolated from the Great Salt Lake, Utah.</title>
        <authorList>
            <person name="Jinkerson R.E."/>
            <person name="D'Adamo S."/>
            <person name="Posewitz M.C."/>
        </authorList>
    </citation>
    <scope>NUCLEOTIDE SEQUENCE</scope>
    <source>
        <strain evidence="2">GSL018</strain>
    </source>
</reference>
<protein>
    <submittedName>
        <fullName evidence="2">Uncharacterized protein</fullName>
    </submittedName>
</protein>
<evidence type="ECO:0000256" key="1">
    <source>
        <dbReference type="SAM" id="MobiDB-lite"/>
    </source>
</evidence>